<comment type="similarity">
    <text evidence="4">Belongs to the YcgR family.</text>
</comment>
<dbReference type="Gene3D" id="2.30.110.10">
    <property type="entry name" value="Electron Transport, Fmn-binding Protein, Chain A"/>
    <property type="match status" value="1"/>
</dbReference>
<keyword evidence="1 4" id="KW-0973">c-di-GMP</keyword>
<evidence type="ECO:0000313" key="8">
    <source>
        <dbReference type="Proteomes" id="UP000648257"/>
    </source>
</evidence>
<keyword evidence="7" id="KW-0966">Cell projection</keyword>
<keyword evidence="8" id="KW-1185">Reference proteome</keyword>
<comment type="subunit">
    <text evidence="4">Monomer. Interacts with the flagellar basal bodies.</text>
</comment>
<evidence type="ECO:0000259" key="6">
    <source>
        <dbReference type="Pfam" id="PF07317"/>
    </source>
</evidence>
<gene>
    <name evidence="4" type="primary">ycgR</name>
    <name evidence="7" type="ORF">H8K52_17110</name>
</gene>
<dbReference type="InterPro" id="IPR009875">
    <property type="entry name" value="PilZ_domain"/>
</dbReference>
<dbReference type="Gene3D" id="2.40.10.220">
    <property type="entry name" value="predicted glycosyltransferase like domains"/>
    <property type="match status" value="1"/>
</dbReference>
<dbReference type="Pfam" id="PF07317">
    <property type="entry name" value="PilZN"/>
    <property type="match status" value="1"/>
</dbReference>
<comment type="subcellular location">
    <subcellularLocation>
        <location evidence="4">Bacterial flagellum basal body</location>
    </subcellularLocation>
</comment>
<evidence type="ECO:0000256" key="2">
    <source>
        <dbReference type="ARBA" id="ARBA00022741"/>
    </source>
</evidence>
<sequence length="253" mass="28498">MQVNFPSLGTENQSPYQVESRREIIALLRGFKEKNQLISMFINNGAEVFITSVLEVDDTNNVVIIDSAPGVEANQRIVDAPQVFFDGLLDRISIQFSSSRLQRTTFEQRPALQMLIPSNLIRLQRRENYRINTPVSSPIKCLIPMLVDELAYLGKFSLVDISCGGIAILDDQRSLDITVGTRHTDCQIDLPGVGLLEINIEIRNSQDLTLLNGRTTRRLGCAFLNLSSRTLATVQRYIMKLERERNAKMTGIN</sequence>
<dbReference type="HAMAP" id="MF_01457">
    <property type="entry name" value="YcgR"/>
    <property type="match status" value="1"/>
</dbReference>
<reference evidence="7 8" key="1">
    <citation type="submission" date="2020-08" db="EMBL/GenBank/DDBJ databases">
        <title>Novel species isolated from subtropical streams in China.</title>
        <authorList>
            <person name="Lu H."/>
        </authorList>
    </citation>
    <scope>NUCLEOTIDE SEQUENCE [LARGE SCALE GENOMIC DNA]</scope>
    <source>
        <strain evidence="7 8">KACC 16656</strain>
    </source>
</reference>
<dbReference type="InterPro" id="IPR012349">
    <property type="entry name" value="Split_barrel_FMN-bd"/>
</dbReference>
<feature type="domain" description="Type III secretion system flagellar brake protein YcgR PilZN" evidence="6">
    <location>
        <begin position="16"/>
        <end position="122"/>
    </location>
</feature>
<dbReference type="EMBL" id="JACOFW010000024">
    <property type="protein sequence ID" value="MBC3809061.1"/>
    <property type="molecule type" value="Genomic_DNA"/>
</dbReference>
<comment type="function">
    <text evidence="4">Acts as a flagellar brake, regulating swimming and swarming in a bis-(3'-5') cyclic diguanylic acid (c-di-GMP)-dependent manner. Binds 1 c-di-GMP dimer per subunit. Increasing levels of c-di-GMP lead to decreased motility.</text>
</comment>
<accession>A0ABR6X868</accession>
<keyword evidence="7" id="KW-0969">Cilium</keyword>
<evidence type="ECO:0000313" key="7">
    <source>
        <dbReference type="EMBL" id="MBC3809061.1"/>
    </source>
</evidence>
<proteinExistence type="inferred from homology"/>
<organism evidence="7 8">
    <name type="scientific">Undibacterium seohonense</name>
    <dbReference type="NCBI Taxonomy" id="1344950"/>
    <lineage>
        <taxon>Bacteria</taxon>
        <taxon>Pseudomonadati</taxon>
        <taxon>Pseudomonadota</taxon>
        <taxon>Betaproteobacteria</taxon>
        <taxon>Burkholderiales</taxon>
        <taxon>Oxalobacteraceae</taxon>
        <taxon>Undibacterium</taxon>
    </lineage>
</organism>
<keyword evidence="3 4" id="KW-0975">Bacterial flagellum</keyword>
<dbReference type="Proteomes" id="UP000648257">
    <property type="component" value="Unassembled WGS sequence"/>
</dbReference>
<evidence type="ECO:0000256" key="1">
    <source>
        <dbReference type="ARBA" id="ARBA00022636"/>
    </source>
</evidence>
<comment type="caution">
    <text evidence="7">The sequence shown here is derived from an EMBL/GenBank/DDBJ whole genome shotgun (WGS) entry which is preliminary data.</text>
</comment>
<dbReference type="InterPro" id="IPR009926">
    <property type="entry name" value="T3SS_YcgR_PilZN"/>
</dbReference>
<protein>
    <recommendedName>
        <fullName evidence="4">Flagellar brake protein YcgR</fullName>
    </recommendedName>
    <alternativeName>
        <fullName evidence="4">Cyclic di-GMP binding protein YcgR</fullName>
    </alternativeName>
</protein>
<keyword evidence="2 4" id="KW-0547">Nucleotide-binding</keyword>
<feature type="domain" description="PilZ" evidence="5">
    <location>
        <begin position="124"/>
        <end position="239"/>
    </location>
</feature>
<dbReference type="RefSeq" id="WP_186924124.1">
    <property type="nucleotide sequence ID" value="NZ_JACOFW010000024.1"/>
</dbReference>
<keyword evidence="7" id="KW-0282">Flagellum</keyword>
<evidence type="ECO:0000256" key="4">
    <source>
        <dbReference type="HAMAP-Rule" id="MF_01457"/>
    </source>
</evidence>
<evidence type="ECO:0000259" key="5">
    <source>
        <dbReference type="Pfam" id="PF07238"/>
    </source>
</evidence>
<name>A0ABR6X868_9BURK</name>
<evidence type="ECO:0000256" key="3">
    <source>
        <dbReference type="ARBA" id="ARBA00023143"/>
    </source>
</evidence>
<dbReference type="Pfam" id="PF07238">
    <property type="entry name" value="PilZ"/>
    <property type="match status" value="1"/>
</dbReference>
<dbReference type="InterPro" id="IPR023787">
    <property type="entry name" value="T3SS_YcgR"/>
</dbReference>